<feature type="region of interest" description="Disordered" evidence="4">
    <location>
        <begin position="1024"/>
        <end position="1108"/>
    </location>
</feature>
<evidence type="ECO:0000256" key="1">
    <source>
        <dbReference type="ARBA" id="ARBA00004123"/>
    </source>
</evidence>
<comment type="subcellular location">
    <subcellularLocation>
        <location evidence="1 3">Nucleus</location>
    </subcellularLocation>
</comment>
<feature type="compositionally biased region" description="Low complexity" evidence="4">
    <location>
        <begin position="953"/>
        <end position="966"/>
    </location>
</feature>
<protein>
    <recommendedName>
        <fullName evidence="5">Homeobox domain-containing protein</fullName>
    </recommendedName>
</protein>
<dbReference type="InterPro" id="IPR001356">
    <property type="entry name" value="HD"/>
</dbReference>
<feature type="region of interest" description="Disordered" evidence="4">
    <location>
        <begin position="674"/>
        <end position="752"/>
    </location>
</feature>
<dbReference type="PANTHER" id="PTHR33400">
    <property type="entry name" value="ZINC FINGER CCCH DOMAIN-CONTAINING PROTEIN 6-RELATED"/>
    <property type="match status" value="1"/>
</dbReference>
<dbReference type="GO" id="GO:0010228">
    <property type="term" value="P:vegetative to reproductive phase transition of meristem"/>
    <property type="evidence" value="ECO:0007669"/>
    <property type="project" value="TreeGrafter"/>
</dbReference>
<dbReference type="InterPro" id="IPR009057">
    <property type="entry name" value="Homeodomain-like_sf"/>
</dbReference>
<feature type="domain" description="Homeobox" evidence="5">
    <location>
        <begin position="66"/>
        <end position="126"/>
    </location>
</feature>
<dbReference type="GO" id="GO:0003677">
    <property type="term" value="F:DNA binding"/>
    <property type="evidence" value="ECO:0007669"/>
    <property type="project" value="UniProtKB-UniRule"/>
</dbReference>
<sequence>MEALKEDMAGTEITTSAASFQRFMDSQKDLFHSQVDQLQRIVVTQCQLTGVNPLSQEMAAGALSIKIGKRPRDLLNPKAIKYMQAVFSIKDAITKKESREISAQFGITVTKVREFFTSQRSRVRRLVRLVREKGIRDIAVREASNNIQMNGDSTRFNSVPLNSIIHDPVPVSSIGSATVISSSVGLHTVPLHFNGPNPVPLTSAHSDTVPLASVGSDHVPLNYLAPDSSPLMVAGPSDLEGGPSFSKQEDILPGLDDSEKHFVENIFGLLKREETFGGQVKLLEWVLQIQNLTVLNWFLSKGGVMILATWLTLAAAEEQTSVLLVALRVLLHLPLHNACPEHMSAVLHSVNTLRFYRTSDISNRARILLSKWTKMFARSQSAKKPNGIGSSTDAQDMILKRSIDEIMSNEFWHPDIGYAEGTLALPSDHLENVRKMESSQTMKLLPASTEDASRKHILGGSPSHARERRKVQLVEQPGQKASASRTLQGAKALSFSQGRPMSADDIQKAKLRALYMQSKHGRKSSLPNGSNSMNNEAVNKGQGVLLGNSSQVSKVVVEPKDEELKEPVLTAVKVTDRGEDHHHATEAKMELKVSIQKLESEVPVTEKEPKVPVEKVESKVPVGQLHSRIQIPWQSPPEVRLNLLWRVGTGEFSKEVEVQKNRNRREMETIYRVSKEIPSNPKEPWDLDMDYDDSLTPEIPIEQQPDAADGTEKTEVPDDNKPKKSVAASSSSSPAGPTIVAQNGDDGGPAAEPDLELLAVLLKNPQLVFALTSGQAGNLSNDETMRLLDMIKSGGSGIVGSSSSSSSVNESGGGKVERAEVVEVSLPSPTPSSSNPRTSGWKPEVAKNPFSQQNHRGRAAAYLDTTIVTSSVLPDTLASTSNMRSLPLELPNVPLQPSHHHHQQQQQQQQYLRHHQSLPTYPELQTPGGSASFVSIGEGPQVRFQQQRQTFLSESSPQVSSSYLSSRPGNVNVGRVPAAQDSWIARQGVGAAVGSNSYSNVNHQSVYSGTSMSVYRRNEEHYRGEGFESWSPENSPSRSRSPGEQMVMGRGGGGGYVLGGGRRAAGGYRDTGIHDNHRQTARPRNPSSSSSGYRDPNDNSRVGNGRWR</sequence>
<reference evidence="6 7" key="1">
    <citation type="submission" date="2024-04" db="EMBL/GenBank/DDBJ databases">
        <authorList>
            <person name="Fracassetti M."/>
        </authorList>
    </citation>
    <scope>NUCLEOTIDE SEQUENCE [LARGE SCALE GENOMIC DNA]</scope>
</reference>
<dbReference type="SUPFAM" id="SSF47676">
    <property type="entry name" value="Conserved domain common to transcription factors TFIIS, elongin A, CRSP70"/>
    <property type="match status" value="1"/>
</dbReference>
<evidence type="ECO:0000313" key="7">
    <source>
        <dbReference type="Proteomes" id="UP001497516"/>
    </source>
</evidence>
<feature type="compositionally biased region" description="Acidic residues" evidence="4">
    <location>
        <begin position="686"/>
        <end position="695"/>
    </location>
</feature>
<feature type="region of interest" description="Disordered" evidence="4">
    <location>
        <begin position="892"/>
        <end position="912"/>
    </location>
</feature>
<feature type="region of interest" description="Disordered" evidence="4">
    <location>
        <begin position="446"/>
        <end position="486"/>
    </location>
</feature>
<feature type="compositionally biased region" description="Basic and acidic residues" evidence="4">
    <location>
        <begin position="710"/>
        <end position="722"/>
    </location>
</feature>
<feature type="compositionally biased region" description="Low complexity" evidence="4">
    <location>
        <begin position="825"/>
        <end position="839"/>
    </location>
</feature>
<organism evidence="6 7">
    <name type="scientific">Linum trigynum</name>
    <dbReference type="NCBI Taxonomy" id="586398"/>
    <lineage>
        <taxon>Eukaryota</taxon>
        <taxon>Viridiplantae</taxon>
        <taxon>Streptophyta</taxon>
        <taxon>Embryophyta</taxon>
        <taxon>Tracheophyta</taxon>
        <taxon>Spermatophyta</taxon>
        <taxon>Magnoliopsida</taxon>
        <taxon>eudicotyledons</taxon>
        <taxon>Gunneridae</taxon>
        <taxon>Pentapetalae</taxon>
        <taxon>rosids</taxon>
        <taxon>fabids</taxon>
        <taxon>Malpighiales</taxon>
        <taxon>Linaceae</taxon>
        <taxon>Linum</taxon>
    </lineage>
</organism>
<feature type="DNA-binding region" description="Homeobox" evidence="3">
    <location>
        <begin position="68"/>
        <end position="127"/>
    </location>
</feature>
<feature type="region of interest" description="Disordered" evidence="4">
    <location>
        <begin position="945"/>
        <end position="966"/>
    </location>
</feature>
<keyword evidence="7" id="KW-1185">Reference proteome</keyword>
<proteinExistence type="predicted"/>
<feature type="compositionally biased region" description="Low complexity" evidence="4">
    <location>
        <begin position="799"/>
        <end position="810"/>
    </location>
</feature>
<dbReference type="SMART" id="SM00389">
    <property type="entry name" value="HOX"/>
    <property type="match status" value="1"/>
</dbReference>
<dbReference type="SUPFAM" id="SSF46689">
    <property type="entry name" value="Homeodomain-like"/>
    <property type="match status" value="1"/>
</dbReference>
<dbReference type="Proteomes" id="UP001497516">
    <property type="component" value="Chromosome 5"/>
</dbReference>
<gene>
    <name evidence="6" type="ORF">LTRI10_LOCUS31227</name>
</gene>
<evidence type="ECO:0000313" key="6">
    <source>
        <dbReference type="EMBL" id="CAL1390443.1"/>
    </source>
</evidence>
<feature type="compositionally biased region" description="Low complexity" evidence="4">
    <location>
        <begin position="1028"/>
        <end position="1048"/>
    </location>
</feature>
<name>A0AAV2EXT9_9ROSI</name>
<dbReference type="AlphaFoldDB" id="A0AAV2EXT9"/>
<keyword evidence="2 3" id="KW-0238">DNA-binding</keyword>
<dbReference type="Gene3D" id="1.10.10.60">
    <property type="entry name" value="Homeodomain-like"/>
    <property type="match status" value="1"/>
</dbReference>
<feature type="compositionally biased region" description="Low complexity" evidence="4">
    <location>
        <begin position="725"/>
        <end position="737"/>
    </location>
</feature>
<accession>A0AAV2EXT9</accession>
<evidence type="ECO:0000256" key="3">
    <source>
        <dbReference type="PROSITE-ProRule" id="PRU00108"/>
    </source>
</evidence>
<feature type="region of interest" description="Disordered" evidence="4">
    <location>
        <begin position="797"/>
        <end position="849"/>
    </location>
</feature>
<evidence type="ECO:0000256" key="2">
    <source>
        <dbReference type="ARBA" id="ARBA00023125"/>
    </source>
</evidence>
<dbReference type="GO" id="GO:0005634">
    <property type="term" value="C:nucleus"/>
    <property type="evidence" value="ECO:0007669"/>
    <property type="project" value="UniProtKB-SubCell"/>
</dbReference>
<evidence type="ECO:0000259" key="5">
    <source>
        <dbReference type="PROSITE" id="PS50071"/>
    </source>
</evidence>
<keyword evidence="3" id="KW-0539">Nucleus</keyword>
<dbReference type="PROSITE" id="PS50071">
    <property type="entry name" value="HOMEOBOX_2"/>
    <property type="match status" value="1"/>
</dbReference>
<feature type="compositionally biased region" description="Gly residues" evidence="4">
    <location>
        <begin position="1049"/>
        <end position="1064"/>
    </location>
</feature>
<dbReference type="EMBL" id="OZ034818">
    <property type="protein sequence ID" value="CAL1390443.1"/>
    <property type="molecule type" value="Genomic_DNA"/>
</dbReference>
<evidence type="ECO:0000256" key="4">
    <source>
        <dbReference type="SAM" id="MobiDB-lite"/>
    </source>
</evidence>
<keyword evidence="3" id="KW-0371">Homeobox</keyword>
<dbReference type="PANTHER" id="PTHR33400:SF6">
    <property type="entry name" value="HOMEOBOX PROTEIN LUMINIDEPENDENS"/>
    <property type="match status" value="1"/>
</dbReference>
<dbReference type="InterPro" id="IPR035441">
    <property type="entry name" value="TFIIS/LEDGF_dom_sf"/>
</dbReference>